<dbReference type="Gene3D" id="3.40.50.10190">
    <property type="entry name" value="BRCT domain"/>
    <property type="match status" value="2"/>
</dbReference>
<protein>
    <submittedName>
        <fullName evidence="7">Uncharacterized protein LOC103722803</fullName>
    </submittedName>
</protein>
<dbReference type="PROSITE" id="PS50172">
    <property type="entry name" value="BRCT"/>
    <property type="match status" value="1"/>
</dbReference>
<dbReference type="CDD" id="cd18432">
    <property type="entry name" value="BRCT_PAXIP1_rpt6_like"/>
    <property type="match status" value="1"/>
</dbReference>
<comment type="subcellular location">
    <subcellularLocation>
        <location evidence="1">Nucleus</location>
    </subcellularLocation>
</comment>
<feature type="compositionally biased region" description="Basic and acidic residues" evidence="4">
    <location>
        <begin position="51"/>
        <end position="60"/>
    </location>
</feature>
<evidence type="ECO:0000259" key="5">
    <source>
        <dbReference type="PROSITE" id="PS50172"/>
    </source>
</evidence>
<evidence type="ECO:0000256" key="2">
    <source>
        <dbReference type="ARBA" id="ARBA00022763"/>
    </source>
</evidence>
<dbReference type="SMART" id="SM00292">
    <property type="entry name" value="BRCT"/>
    <property type="match status" value="1"/>
</dbReference>
<feature type="region of interest" description="Disordered" evidence="4">
    <location>
        <begin position="554"/>
        <end position="600"/>
    </location>
</feature>
<dbReference type="PANTHER" id="PTHR23196">
    <property type="entry name" value="PAX TRANSCRIPTION ACTIVATION DOMAIN INTERACTING PROTEIN"/>
    <property type="match status" value="1"/>
</dbReference>
<keyword evidence="2" id="KW-0227">DNA damage</keyword>
<dbReference type="AlphaFoldDB" id="A0A8B8IXF4"/>
<dbReference type="InterPro" id="IPR036420">
    <property type="entry name" value="BRCT_dom_sf"/>
</dbReference>
<organism evidence="6 7">
    <name type="scientific">Phoenix dactylifera</name>
    <name type="common">Date palm</name>
    <dbReference type="NCBI Taxonomy" id="42345"/>
    <lineage>
        <taxon>Eukaryota</taxon>
        <taxon>Viridiplantae</taxon>
        <taxon>Streptophyta</taxon>
        <taxon>Embryophyta</taxon>
        <taxon>Tracheophyta</taxon>
        <taxon>Spermatophyta</taxon>
        <taxon>Magnoliopsida</taxon>
        <taxon>Liliopsida</taxon>
        <taxon>Arecaceae</taxon>
        <taxon>Coryphoideae</taxon>
        <taxon>Phoeniceae</taxon>
        <taxon>Phoenix</taxon>
    </lineage>
</organism>
<feature type="region of interest" description="Disordered" evidence="4">
    <location>
        <begin position="43"/>
        <end position="62"/>
    </location>
</feature>
<dbReference type="InterPro" id="IPR051579">
    <property type="entry name" value="DDR_Transcriptional_Reg"/>
</dbReference>
<dbReference type="Proteomes" id="UP000228380">
    <property type="component" value="Chromosome 3"/>
</dbReference>
<gene>
    <name evidence="7" type="primary">LOC103722803</name>
</gene>
<accession>A0A8B8IXF4</accession>
<dbReference type="PANTHER" id="PTHR23196:SF1">
    <property type="entry name" value="PAX-INTERACTING PROTEIN 1"/>
    <property type="match status" value="1"/>
</dbReference>
<reference evidence="7" key="2">
    <citation type="submission" date="2025-08" db="UniProtKB">
        <authorList>
            <consortium name="RefSeq"/>
        </authorList>
    </citation>
    <scope>IDENTIFICATION</scope>
    <source>
        <tissue evidence="7">Young leaves</tissue>
    </source>
</reference>
<sequence length="1157" mass="128247">MASVTSKEEEEETQILDLNSPSPVLEAPGCVLENVHRVIDTRSRNQAFGSDGHDRDEGMQRTEAASVVDACRGERKEGKCCSIWCSSDQGNKVYVTDSEASSDEEDGAGSIRRKGLTYVHVESIQSTGLVPKHSMMPEECDTNPKFSLCNGDSNKHQKNAIAKPVAEVIRMDMNPNTIRDTSPAATKVGKFVLDHKDDLHNHLQGYCSSEPIDKLNHPRVNEEMNALALAGKEQSMNTTQSIFGELNLSHSLINNRAAAGLAYIGSQEPGELSQANAMDVVDKLLSAYNVGSSQHIDTGRTQGASSFHILVASGAQCLAKRADHSWSVRRAGIFDWDDSLEDERQDGFLSNRNDCFCSNRANVCESPSVSLKPIYLNSKIIGGAHDMSGQRECGNCKMHSNRTSLTCPDRCLVPENPVRSKKLHESMTKTKNLFKDADEWSNSKSLVLQSEAVDVVECVEDVYDVGPNTQMAAEAMEALFCGAPVNHGLEDASPVGGILTTDSRRGVIVEKASAMNISLQKIVSSSLKSEGIQMQYKGRKARKTISNRVNLSSRKCSSKSTMKRKLERTAEKTEVDKENRDLKERSHAVASANPNEYSESFKQQKASEIVNGTFVKEVDKYCKSWTSTGKLSDSIIGKHSLSHMPVLHQTKRRETKATNDVSFPEAQMKENIHFVDASGLLMPTKNNRTKVSGRNTTLERKFASHPDVLDKKGKNKEELIISAWKREALSHRRWRTMHPITSGNSDNNGNLSNRLLSNDVKTTANLQRTKQGRIKDIVRSLPEILDAAKRGKRTVFTRLPSRSGQIPSNPPKLSPMSSLQKGASVNFAACRPDLGKDSKKCSTNNCSTVVMKHRVPLKEVAVPKLNPESVSNFKDIEGRSLNIQHSDVACNAPLKEINTGVPFCMAYDALRRPCKNSISKSSSARELIRLEATEPASTWILKDSRKRKDMASVHVLFSQNLDEDIIKQQKKIMMRFRIPVASSISDATHFVTDKFARTRNMLEAMAMGKPIVTNAWLESCGQASCYIDEKNYILRDLKKEKEIGFSMPVSLNRARHCPLLQGMGVLITPKVKPDRALIASLVKAAHGQPLEQIGSHEMKENKVPDDLIIISCEEDYEICIPFLEKGGDVFSSELLLSGIVIQKLEFERHRLFLDHAK</sequence>
<dbReference type="InterPro" id="IPR001357">
    <property type="entry name" value="BRCT_dom"/>
</dbReference>
<feature type="domain" description="BRCT" evidence="5">
    <location>
        <begin position="985"/>
        <end position="1034"/>
    </location>
</feature>
<evidence type="ECO:0000256" key="4">
    <source>
        <dbReference type="SAM" id="MobiDB-lite"/>
    </source>
</evidence>
<keyword evidence="3" id="KW-0539">Nucleus</keyword>
<dbReference type="SUPFAM" id="SSF52113">
    <property type="entry name" value="BRCT domain"/>
    <property type="match status" value="1"/>
</dbReference>
<proteinExistence type="predicted"/>
<dbReference type="Pfam" id="PF16770">
    <property type="entry name" value="RTT107_BRCT_5"/>
    <property type="match status" value="1"/>
</dbReference>
<feature type="compositionally biased region" description="Basic and acidic residues" evidence="4">
    <location>
        <begin position="567"/>
        <end position="587"/>
    </location>
</feature>
<reference evidence="6" key="1">
    <citation type="journal article" date="2019" name="Nat. Commun.">
        <title>Genome-wide association mapping of date palm fruit traits.</title>
        <authorList>
            <person name="Hazzouri K.M."/>
            <person name="Gros-Balthazard M."/>
            <person name="Flowers J.M."/>
            <person name="Copetti D."/>
            <person name="Lemansour A."/>
            <person name="Lebrun M."/>
            <person name="Masmoudi K."/>
            <person name="Ferrand S."/>
            <person name="Dhar M.I."/>
            <person name="Fresquez Z.A."/>
            <person name="Rosas U."/>
            <person name="Zhang J."/>
            <person name="Talag J."/>
            <person name="Lee S."/>
            <person name="Kudrna D."/>
            <person name="Powell R.F."/>
            <person name="Leitch I.J."/>
            <person name="Krueger R.R."/>
            <person name="Wing R.A."/>
            <person name="Amiri K.M.A."/>
            <person name="Purugganan M.D."/>
        </authorList>
    </citation>
    <scope>NUCLEOTIDE SEQUENCE [LARGE SCALE GENOMIC DNA]</scope>
    <source>
        <strain evidence="6">cv. Khalas</strain>
    </source>
</reference>
<keyword evidence="6" id="KW-1185">Reference proteome</keyword>
<evidence type="ECO:0000256" key="3">
    <source>
        <dbReference type="ARBA" id="ARBA00023242"/>
    </source>
</evidence>
<feature type="region of interest" description="Disordered" evidence="4">
    <location>
        <begin position="1"/>
        <end position="24"/>
    </location>
</feature>
<evidence type="ECO:0000313" key="7">
    <source>
        <dbReference type="RefSeq" id="XP_026655646.2"/>
    </source>
</evidence>
<name>A0A8B8IXF4_PHODC</name>
<dbReference type="RefSeq" id="XP_026655646.2">
    <property type="nucleotide sequence ID" value="XM_026799845.2"/>
</dbReference>
<dbReference type="GO" id="GO:0005634">
    <property type="term" value="C:nucleus"/>
    <property type="evidence" value="ECO:0007669"/>
    <property type="project" value="UniProtKB-SubCell"/>
</dbReference>
<dbReference type="OrthoDB" id="342264at2759"/>
<evidence type="ECO:0000256" key="1">
    <source>
        <dbReference type="ARBA" id="ARBA00004123"/>
    </source>
</evidence>
<dbReference type="KEGG" id="pda:103722803"/>
<evidence type="ECO:0000313" key="6">
    <source>
        <dbReference type="Proteomes" id="UP000228380"/>
    </source>
</evidence>
<dbReference type="CDD" id="cd17744">
    <property type="entry name" value="BRCT_MDC1_rpt1"/>
    <property type="match status" value="1"/>
</dbReference>
<dbReference type="GeneID" id="103722803"/>
<dbReference type="GO" id="GO:0006974">
    <property type="term" value="P:DNA damage response"/>
    <property type="evidence" value="ECO:0007669"/>
    <property type="project" value="UniProtKB-KW"/>
</dbReference>
<dbReference type="Pfam" id="PF16589">
    <property type="entry name" value="BRCT_2"/>
    <property type="match status" value="1"/>
</dbReference>